<dbReference type="InterPro" id="IPR002109">
    <property type="entry name" value="Glutaredoxin"/>
</dbReference>
<feature type="compositionally biased region" description="Polar residues" evidence="1">
    <location>
        <begin position="173"/>
        <end position="188"/>
    </location>
</feature>
<evidence type="ECO:0000259" key="2">
    <source>
        <dbReference type="Pfam" id="PF00462"/>
    </source>
</evidence>
<dbReference type="InterPro" id="IPR036249">
    <property type="entry name" value="Thioredoxin-like_sf"/>
</dbReference>
<evidence type="ECO:0000313" key="4">
    <source>
        <dbReference type="Proteomes" id="UP000229401"/>
    </source>
</evidence>
<feature type="compositionally biased region" description="Low complexity" evidence="1">
    <location>
        <begin position="146"/>
        <end position="158"/>
    </location>
</feature>
<accession>A0A2M7QHN2</accession>
<dbReference type="EMBL" id="PFLI01000138">
    <property type="protein sequence ID" value="PIY71829.1"/>
    <property type="molecule type" value="Genomic_DNA"/>
</dbReference>
<evidence type="ECO:0000256" key="1">
    <source>
        <dbReference type="SAM" id="MobiDB-lite"/>
    </source>
</evidence>
<comment type="caution">
    <text evidence="3">The sequence shown here is derived from an EMBL/GenBank/DDBJ whole genome shotgun (WGS) entry which is preliminary data.</text>
</comment>
<dbReference type="PROSITE" id="PS51354">
    <property type="entry name" value="GLUTAREDOXIN_2"/>
    <property type="match status" value="1"/>
</dbReference>
<protein>
    <recommendedName>
        <fullName evidence="2">Glutaredoxin domain-containing protein</fullName>
    </recommendedName>
</protein>
<reference evidence="4" key="1">
    <citation type="submission" date="2017-09" db="EMBL/GenBank/DDBJ databases">
        <title>Depth-based differentiation of microbial function through sediment-hosted aquifers and enrichment of novel symbionts in the deep terrestrial subsurface.</title>
        <authorList>
            <person name="Probst A.J."/>
            <person name="Ladd B."/>
            <person name="Jarett J.K."/>
            <person name="Geller-Mcgrath D.E."/>
            <person name="Sieber C.M.K."/>
            <person name="Emerson J.B."/>
            <person name="Anantharaman K."/>
            <person name="Thomas B.C."/>
            <person name="Malmstrom R."/>
            <person name="Stieglmeier M."/>
            <person name="Klingl A."/>
            <person name="Woyke T."/>
            <person name="Ryan C.M."/>
            <person name="Banfield J.F."/>
        </authorList>
    </citation>
    <scope>NUCLEOTIDE SEQUENCE [LARGE SCALE GENOMIC DNA]</scope>
</reference>
<gene>
    <name evidence="3" type="ORF">COY87_04165</name>
</gene>
<feature type="region of interest" description="Disordered" evidence="1">
    <location>
        <begin position="83"/>
        <end position="200"/>
    </location>
</feature>
<feature type="domain" description="Glutaredoxin" evidence="2">
    <location>
        <begin position="3"/>
        <end position="55"/>
    </location>
</feature>
<dbReference type="SUPFAM" id="SSF52833">
    <property type="entry name" value="Thioredoxin-like"/>
    <property type="match status" value="1"/>
</dbReference>
<dbReference type="CDD" id="cd02976">
    <property type="entry name" value="NrdH"/>
    <property type="match status" value="1"/>
</dbReference>
<dbReference type="AlphaFoldDB" id="A0A2M7QHN2"/>
<sequence length="200" mass="21759">MKITLYTVTECQFSKQEKEYLSSHNLPFEEKNLEINRDFLTEMLTLSNNFAGTPVTKIEKDDGQIVILKGFTLEEFDKTLGFAAQPVNPPPVQSTSQPVQETPSETASQTPVSEPTPTPPAVYNPVQEPAVEEDMPAPVPPPAPAITPDNNPATLPTTPSQPPQQPQAPELSNPMNSVLNNLQDQVSASPPLPNIPDPKL</sequence>
<evidence type="ECO:0000313" key="3">
    <source>
        <dbReference type="EMBL" id="PIY71829.1"/>
    </source>
</evidence>
<feature type="compositionally biased region" description="Polar residues" evidence="1">
    <location>
        <begin position="101"/>
        <end position="113"/>
    </location>
</feature>
<name>A0A2M7QHN2_9BACT</name>
<proteinExistence type="predicted"/>
<dbReference type="Pfam" id="PF00462">
    <property type="entry name" value="Glutaredoxin"/>
    <property type="match status" value="1"/>
</dbReference>
<organism evidence="3 4">
    <name type="scientific">Candidatus Roizmanbacteria bacterium CG_4_10_14_0_8_um_filter_33_9</name>
    <dbReference type="NCBI Taxonomy" id="1974826"/>
    <lineage>
        <taxon>Bacteria</taxon>
        <taxon>Candidatus Roizmaniibacteriota</taxon>
    </lineage>
</organism>
<dbReference type="Proteomes" id="UP000229401">
    <property type="component" value="Unassembled WGS sequence"/>
</dbReference>
<feature type="compositionally biased region" description="Pro residues" evidence="1">
    <location>
        <begin position="190"/>
        <end position="200"/>
    </location>
</feature>
<dbReference type="Gene3D" id="3.40.30.10">
    <property type="entry name" value="Glutaredoxin"/>
    <property type="match status" value="1"/>
</dbReference>